<dbReference type="GO" id="GO:0005507">
    <property type="term" value="F:copper ion binding"/>
    <property type="evidence" value="ECO:0007669"/>
    <property type="project" value="TreeGrafter"/>
</dbReference>
<dbReference type="AlphaFoldDB" id="A0AA43M7Z1"/>
<keyword evidence="3" id="KW-0808">Transferase</keyword>
<evidence type="ECO:0000313" key="11">
    <source>
        <dbReference type="EMBL" id="MDH6503640.1"/>
    </source>
</evidence>
<dbReference type="Gene3D" id="3.60.140.10">
    <property type="entry name" value="CNF1/YfiH-like putative cysteine hydrolases"/>
    <property type="match status" value="1"/>
</dbReference>
<dbReference type="CDD" id="cd16833">
    <property type="entry name" value="YfiH"/>
    <property type="match status" value="1"/>
</dbReference>
<comment type="catalytic activity">
    <reaction evidence="7">
        <text>adenosine + H2O + H(+) = inosine + NH4(+)</text>
        <dbReference type="Rhea" id="RHEA:24408"/>
        <dbReference type="ChEBI" id="CHEBI:15377"/>
        <dbReference type="ChEBI" id="CHEBI:15378"/>
        <dbReference type="ChEBI" id="CHEBI:16335"/>
        <dbReference type="ChEBI" id="CHEBI:17596"/>
        <dbReference type="ChEBI" id="CHEBI:28938"/>
        <dbReference type="EC" id="3.5.4.4"/>
    </reaction>
    <physiologicalReaction direction="left-to-right" evidence="7">
        <dbReference type="Rhea" id="RHEA:24409"/>
    </physiologicalReaction>
</comment>
<evidence type="ECO:0000256" key="1">
    <source>
        <dbReference type="ARBA" id="ARBA00000553"/>
    </source>
</evidence>
<evidence type="ECO:0000256" key="7">
    <source>
        <dbReference type="ARBA" id="ARBA00047989"/>
    </source>
</evidence>
<comment type="caution">
    <text evidence="11">The sequence shown here is derived from an EMBL/GenBank/DDBJ whole genome shotgun (WGS) entry which is preliminary data.</text>
</comment>
<dbReference type="GO" id="GO:0017061">
    <property type="term" value="F:S-methyl-5-thioadenosine phosphorylase activity"/>
    <property type="evidence" value="ECO:0007669"/>
    <property type="project" value="UniProtKB-EC"/>
</dbReference>
<evidence type="ECO:0000256" key="3">
    <source>
        <dbReference type="ARBA" id="ARBA00022679"/>
    </source>
</evidence>
<dbReference type="InterPro" id="IPR003730">
    <property type="entry name" value="Cu_polyphenol_OxRdtase"/>
</dbReference>
<evidence type="ECO:0000256" key="2">
    <source>
        <dbReference type="ARBA" id="ARBA00007353"/>
    </source>
</evidence>
<keyword evidence="6" id="KW-0862">Zinc</keyword>
<dbReference type="Proteomes" id="UP001161160">
    <property type="component" value="Unassembled WGS sequence"/>
</dbReference>
<evidence type="ECO:0000256" key="4">
    <source>
        <dbReference type="ARBA" id="ARBA00022723"/>
    </source>
</evidence>
<organism evidence="11 12">
    <name type="scientific">Polynucleobacter sphagniphilus</name>
    <dbReference type="NCBI Taxonomy" id="1743169"/>
    <lineage>
        <taxon>Bacteria</taxon>
        <taxon>Pseudomonadati</taxon>
        <taxon>Pseudomonadota</taxon>
        <taxon>Betaproteobacteria</taxon>
        <taxon>Burkholderiales</taxon>
        <taxon>Burkholderiaceae</taxon>
        <taxon>Polynucleobacter</taxon>
    </lineage>
</organism>
<dbReference type="InterPro" id="IPR038371">
    <property type="entry name" value="Cu_polyphenol_OxRdtase_sf"/>
</dbReference>
<dbReference type="GO" id="GO:0016491">
    <property type="term" value="F:oxidoreductase activity"/>
    <property type="evidence" value="ECO:0007669"/>
    <property type="project" value="UniProtKB-KW"/>
</dbReference>
<evidence type="ECO:0000256" key="9">
    <source>
        <dbReference type="ARBA" id="ARBA00049893"/>
    </source>
</evidence>
<comment type="catalytic activity">
    <reaction evidence="1">
        <text>inosine + phosphate = alpha-D-ribose 1-phosphate + hypoxanthine</text>
        <dbReference type="Rhea" id="RHEA:27646"/>
        <dbReference type="ChEBI" id="CHEBI:17368"/>
        <dbReference type="ChEBI" id="CHEBI:17596"/>
        <dbReference type="ChEBI" id="CHEBI:43474"/>
        <dbReference type="ChEBI" id="CHEBI:57720"/>
        <dbReference type="EC" id="2.4.2.1"/>
    </reaction>
    <physiologicalReaction direction="left-to-right" evidence="1">
        <dbReference type="Rhea" id="RHEA:27647"/>
    </physiologicalReaction>
</comment>
<reference evidence="11" key="1">
    <citation type="submission" date="2023-04" db="EMBL/GenBank/DDBJ databases">
        <title>Genome Encyclopedia of Bacteria and Archaea VI: Functional Genomics of Type Strains.</title>
        <authorList>
            <person name="Whitman W."/>
        </authorList>
    </citation>
    <scope>NUCLEOTIDE SEQUENCE</scope>
    <source>
        <strain evidence="11">Enz.4-51</strain>
    </source>
</reference>
<name>A0AA43M7Z1_9BURK</name>
<protein>
    <recommendedName>
        <fullName evidence="10">Purine nucleoside phosphorylase</fullName>
    </recommendedName>
</protein>
<keyword evidence="12" id="KW-1185">Reference proteome</keyword>
<dbReference type="NCBIfam" id="TIGR00726">
    <property type="entry name" value="peptidoglycan editing factor PgeF"/>
    <property type="match status" value="1"/>
</dbReference>
<dbReference type="RefSeq" id="WP_280756659.1">
    <property type="nucleotide sequence ID" value="NZ_JARXXW010000006.1"/>
</dbReference>
<accession>A0AA43M7Z1</accession>
<gene>
    <name evidence="11" type="ORF">M2127_000933</name>
</gene>
<evidence type="ECO:0000256" key="5">
    <source>
        <dbReference type="ARBA" id="ARBA00022801"/>
    </source>
</evidence>
<evidence type="ECO:0000256" key="6">
    <source>
        <dbReference type="ARBA" id="ARBA00022833"/>
    </source>
</evidence>
<sequence>MPLLTPEWSLPPGAQARFSTRAGGVSKPPYTSLNLGDHVGDDPRAVFENRNILKTQLPSEPLWLKQTHGVAVSTPISRSLFQKVGIEADAAVTNVPNEVLVVMTADCLPVLFSSSNGEVVGVAHAGWRGLCGGVLESTMQEILRLSTDLKPEDILVWLGPAIGPHAFEVGEDVVDAFCSDGLPIPPDAFVPIAGREGKYLANLYLLARQRLLALGLKDISGGTHCTYQEKEHFFSYRRDGLTGRFASFIWISA</sequence>
<evidence type="ECO:0000313" key="12">
    <source>
        <dbReference type="Proteomes" id="UP001161160"/>
    </source>
</evidence>
<evidence type="ECO:0000256" key="10">
    <source>
        <dbReference type="RuleBase" id="RU361274"/>
    </source>
</evidence>
<comment type="catalytic activity">
    <reaction evidence="9">
        <text>S-methyl-5'-thioadenosine + phosphate = 5-(methylsulfanyl)-alpha-D-ribose 1-phosphate + adenine</text>
        <dbReference type="Rhea" id="RHEA:11852"/>
        <dbReference type="ChEBI" id="CHEBI:16708"/>
        <dbReference type="ChEBI" id="CHEBI:17509"/>
        <dbReference type="ChEBI" id="CHEBI:43474"/>
        <dbReference type="ChEBI" id="CHEBI:58533"/>
        <dbReference type="EC" id="2.4.2.28"/>
    </reaction>
    <physiologicalReaction direction="left-to-right" evidence="9">
        <dbReference type="Rhea" id="RHEA:11853"/>
    </physiologicalReaction>
</comment>
<dbReference type="SUPFAM" id="SSF64438">
    <property type="entry name" value="CNF1/YfiH-like putative cysteine hydrolases"/>
    <property type="match status" value="1"/>
</dbReference>
<dbReference type="PANTHER" id="PTHR30616">
    <property type="entry name" value="UNCHARACTERIZED PROTEIN YFIH"/>
    <property type="match status" value="1"/>
</dbReference>
<keyword evidence="4" id="KW-0479">Metal-binding</keyword>
<dbReference type="Pfam" id="PF02578">
    <property type="entry name" value="Cu-oxidase_4"/>
    <property type="match status" value="1"/>
</dbReference>
<dbReference type="PANTHER" id="PTHR30616:SF2">
    <property type="entry name" value="PURINE NUCLEOSIDE PHOSPHORYLASE LACC1"/>
    <property type="match status" value="1"/>
</dbReference>
<keyword evidence="5" id="KW-0378">Hydrolase</keyword>
<dbReference type="GO" id="GO:0016787">
    <property type="term" value="F:hydrolase activity"/>
    <property type="evidence" value="ECO:0007669"/>
    <property type="project" value="UniProtKB-KW"/>
</dbReference>
<keyword evidence="11" id="KW-0560">Oxidoreductase</keyword>
<dbReference type="InterPro" id="IPR011324">
    <property type="entry name" value="Cytotoxic_necrot_fac-like_cat"/>
</dbReference>
<proteinExistence type="inferred from homology"/>
<evidence type="ECO:0000256" key="8">
    <source>
        <dbReference type="ARBA" id="ARBA00048968"/>
    </source>
</evidence>
<comment type="catalytic activity">
    <reaction evidence="8">
        <text>adenosine + phosphate = alpha-D-ribose 1-phosphate + adenine</text>
        <dbReference type="Rhea" id="RHEA:27642"/>
        <dbReference type="ChEBI" id="CHEBI:16335"/>
        <dbReference type="ChEBI" id="CHEBI:16708"/>
        <dbReference type="ChEBI" id="CHEBI:43474"/>
        <dbReference type="ChEBI" id="CHEBI:57720"/>
        <dbReference type="EC" id="2.4.2.1"/>
    </reaction>
    <physiologicalReaction direction="left-to-right" evidence="8">
        <dbReference type="Rhea" id="RHEA:27643"/>
    </physiologicalReaction>
</comment>
<dbReference type="EMBL" id="JARXYA010000004">
    <property type="protein sequence ID" value="MDH6503640.1"/>
    <property type="molecule type" value="Genomic_DNA"/>
</dbReference>
<comment type="similarity">
    <text evidence="2 10">Belongs to the purine nucleoside phosphorylase YfiH/LACC1 family.</text>
</comment>